<protein>
    <recommendedName>
        <fullName evidence="3">Phosphatidylglycerol/phosphatidylinositol transfer protein</fullName>
    </recommendedName>
</protein>
<dbReference type="Proteomes" id="UP001174691">
    <property type="component" value="Unassembled WGS sequence"/>
</dbReference>
<organism evidence="1 2">
    <name type="scientific">Coniochaeta hoffmannii</name>
    <dbReference type="NCBI Taxonomy" id="91930"/>
    <lineage>
        <taxon>Eukaryota</taxon>
        <taxon>Fungi</taxon>
        <taxon>Dikarya</taxon>
        <taxon>Ascomycota</taxon>
        <taxon>Pezizomycotina</taxon>
        <taxon>Sordariomycetes</taxon>
        <taxon>Sordariomycetidae</taxon>
        <taxon>Coniochaetales</taxon>
        <taxon>Coniochaetaceae</taxon>
        <taxon>Coniochaeta</taxon>
    </lineage>
</organism>
<dbReference type="AlphaFoldDB" id="A0AA38VYL7"/>
<evidence type="ECO:0000313" key="2">
    <source>
        <dbReference type="Proteomes" id="UP001174691"/>
    </source>
</evidence>
<accession>A0AA38VYL7</accession>
<proteinExistence type="predicted"/>
<reference evidence="1" key="1">
    <citation type="submission" date="2022-07" db="EMBL/GenBank/DDBJ databases">
        <title>Fungi with potential for degradation of polypropylene.</title>
        <authorList>
            <person name="Gostincar C."/>
        </authorList>
    </citation>
    <scope>NUCLEOTIDE SEQUENCE</scope>
    <source>
        <strain evidence="1">EXF-13287</strain>
    </source>
</reference>
<gene>
    <name evidence="1" type="ORF">NKR19_g3036</name>
</gene>
<keyword evidence="2" id="KW-1185">Reference proteome</keyword>
<comment type="caution">
    <text evidence="1">The sequence shown here is derived from an EMBL/GenBank/DDBJ whole genome shotgun (WGS) entry which is preliminary data.</text>
</comment>
<sequence length="218" mass="24439">MRLPLLTDAVRALSFSPGPQKIFGGSHREDVTTLRLAERPELPGGTPMSLCNESSPTDLFNVSSVQLSKQPLYMDDIFDLNIYGTFQGTKTWTENATLTWTVDCGSHCEMYGNPPGETPGRSMSWDFCRLHDIMQPIGRDKRNATCPPVDGRALATTAVWIPPLVLVHPGWYNATVDAKTADGRRIYCLTAEVCLRYQDPKDEERYPKGPWSNCTWPR</sequence>
<dbReference type="EMBL" id="JANBVN010000032">
    <property type="protein sequence ID" value="KAJ9160670.1"/>
    <property type="molecule type" value="Genomic_DNA"/>
</dbReference>
<name>A0AA38VYL7_9PEZI</name>
<evidence type="ECO:0008006" key="3">
    <source>
        <dbReference type="Google" id="ProtNLM"/>
    </source>
</evidence>
<evidence type="ECO:0000313" key="1">
    <source>
        <dbReference type="EMBL" id="KAJ9160670.1"/>
    </source>
</evidence>